<comment type="function">
    <text evidence="6">Possesses non-specific lipolytic acyl hydrolase (LAH) activity. Hydrolyzes phospholipids as well as galactolipids. May play a role in disease resistance.</text>
</comment>
<protein>
    <recommendedName>
        <fullName evidence="8">Patatin</fullName>
        <ecNumber evidence="8">3.1.1.-</ecNumber>
    </recommendedName>
</protein>
<evidence type="ECO:0000313" key="10">
    <source>
        <dbReference type="EMBL" id="KAJ6846452.1"/>
    </source>
</evidence>
<evidence type="ECO:0000256" key="4">
    <source>
        <dbReference type="ARBA" id="ARBA00022963"/>
    </source>
</evidence>
<evidence type="ECO:0000256" key="6">
    <source>
        <dbReference type="ARBA" id="ARBA00025642"/>
    </source>
</evidence>
<evidence type="ECO:0000256" key="1">
    <source>
        <dbReference type="ARBA" id="ARBA00010240"/>
    </source>
</evidence>
<organism evidence="10 11">
    <name type="scientific">Iris pallida</name>
    <name type="common">Sweet iris</name>
    <dbReference type="NCBI Taxonomy" id="29817"/>
    <lineage>
        <taxon>Eukaryota</taxon>
        <taxon>Viridiplantae</taxon>
        <taxon>Streptophyta</taxon>
        <taxon>Embryophyta</taxon>
        <taxon>Tracheophyta</taxon>
        <taxon>Spermatophyta</taxon>
        <taxon>Magnoliopsida</taxon>
        <taxon>Liliopsida</taxon>
        <taxon>Asparagales</taxon>
        <taxon>Iridaceae</taxon>
        <taxon>Iridoideae</taxon>
        <taxon>Irideae</taxon>
        <taxon>Iris</taxon>
    </lineage>
</organism>
<dbReference type="GO" id="GO:0047372">
    <property type="term" value="F:monoacylglycerol lipase activity"/>
    <property type="evidence" value="ECO:0007669"/>
    <property type="project" value="TreeGrafter"/>
</dbReference>
<evidence type="ECO:0000256" key="2">
    <source>
        <dbReference type="ARBA" id="ARBA00022801"/>
    </source>
</evidence>
<feature type="short sequence motif" description="DGA/G" evidence="7">
    <location>
        <begin position="205"/>
        <end position="207"/>
    </location>
</feature>
<evidence type="ECO:0000256" key="7">
    <source>
        <dbReference type="PROSITE-ProRule" id="PRU01161"/>
    </source>
</evidence>
<dbReference type="InterPro" id="IPR016035">
    <property type="entry name" value="Acyl_Trfase/lysoPLipase"/>
</dbReference>
<comment type="similarity">
    <text evidence="1 8">Belongs to the patatin family.</text>
</comment>
<keyword evidence="2 7" id="KW-0378">Hydrolase</keyword>
<dbReference type="InterPro" id="IPR002641">
    <property type="entry name" value="PNPLA_dom"/>
</dbReference>
<comment type="domain">
    <text evidence="8">The nitrogen atoms of the two glycine residues in the GGXR motif define the oxyanion hole, and stabilize the oxyanion that forms during the nucleophilic attack by the catalytic serine during substrate cleavage.</text>
</comment>
<comment type="function">
    <text evidence="8">Lipolytic acyl hydrolase (LAH).</text>
</comment>
<proteinExistence type="inferred from homology"/>
<dbReference type="EC" id="3.1.1.-" evidence="8"/>
<feature type="active site" description="Proton acceptor" evidence="7">
    <location>
        <position position="205"/>
    </location>
</feature>
<dbReference type="GO" id="GO:0004620">
    <property type="term" value="F:phospholipase activity"/>
    <property type="evidence" value="ECO:0007669"/>
    <property type="project" value="TreeGrafter"/>
</dbReference>
<feature type="domain" description="PNPLA" evidence="9">
    <location>
        <begin position="18"/>
        <end position="218"/>
    </location>
</feature>
<dbReference type="EMBL" id="JANAVB010005598">
    <property type="protein sequence ID" value="KAJ6846452.1"/>
    <property type="molecule type" value="Genomic_DNA"/>
</dbReference>
<dbReference type="SUPFAM" id="SSF52151">
    <property type="entry name" value="FabD/lysophospholipase-like"/>
    <property type="match status" value="1"/>
</dbReference>
<feature type="short sequence motif" description="GXGXXG" evidence="7">
    <location>
        <begin position="22"/>
        <end position="27"/>
    </location>
</feature>
<gene>
    <name evidence="10" type="ORF">M6B38_280915</name>
</gene>
<dbReference type="GO" id="GO:0006952">
    <property type="term" value="P:defense response"/>
    <property type="evidence" value="ECO:0007669"/>
    <property type="project" value="UniProtKB-KW"/>
</dbReference>
<reference evidence="10" key="1">
    <citation type="journal article" date="2023" name="GigaByte">
        <title>Genome assembly of the bearded iris, Iris pallida Lam.</title>
        <authorList>
            <person name="Bruccoleri R.E."/>
            <person name="Oakeley E.J."/>
            <person name="Faust A.M.E."/>
            <person name="Altorfer M."/>
            <person name="Dessus-Babus S."/>
            <person name="Burckhardt D."/>
            <person name="Oertli M."/>
            <person name="Naumann U."/>
            <person name="Petersen F."/>
            <person name="Wong J."/>
        </authorList>
    </citation>
    <scope>NUCLEOTIDE SEQUENCE</scope>
    <source>
        <strain evidence="10">GSM-AAB239-AS_SAM_17_03QT</strain>
    </source>
</reference>
<dbReference type="PANTHER" id="PTHR32176:SF103">
    <property type="entry name" value="OS08G0376550 PROTEIN"/>
    <property type="match status" value="1"/>
</dbReference>
<keyword evidence="3" id="KW-0611">Plant defense</keyword>
<dbReference type="PANTHER" id="PTHR32176">
    <property type="entry name" value="XYLOSE ISOMERASE"/>
    <property type="match status" value="1"/>
</dbReference>
<dbReference type="AlphaFoldDB" id="A0AAX6HZS9"/>
<evidence type="ECO:0000313" key="11">
    <source>
        <dbReference type="Proteomes" id="UP001140949"/>
    </source>
</evidence>
<evidence type="ECO:0000256" key="3">
    <source>
        <dbReference type="ARBA" id="ARBA00022821"/>
    </source>
</evidence>
<name>A0AAX6HZS9_IRIPA</name>
<dbReference type="Gene3D" id="3.40.1090.10">
    <property type="entry name" value="Cytosolic phospholipase A2 catalytic domain"/>
    <property type="match status" value="1"/>
</dbReference>
<dbReference type="GO" id="GO:0016042">
    <property type="term" value="P:lipid catabolic process"/>
    <property type="evidence" value="ECO:0007669"/>
    <property type="project" value="UniProtKB-UniRule"/>
</dbReference>
<dbReference type="CDD" id="cd07214">
    <property type="entry name" value="Pat17_isozyme_like"/>
    <property type="match status" value="1"/>
</dbReference>
<keyword evidence="11" id="KW-1185">Reference proteome</keyword>
<evidence type="ECO:0000256" key="5">
    <source>
        <dbReference type="ARBA" id="ARBA00023098"/>
    </source>
</evidence>
<dbReference type="Proteomes" id="UP001140949">
    <property type="component" value="Unassembled WGS sequence"/>
</dbReference>
<evidence type="ECO:0000256" key="8">
    <source>
        <dbReference type="RuleBase" id="RU361262"/>
    </source>
</evidence>
<evidence type="ECO:0000259" key="9">
    <source>
        <dbReference type="PROSITE" id="PS51635"/>
    </source>
</evidence>
<feature type="short sequence motif" description="GXSXG" evidence="7">
    <location>
        <begin position="60"/>
        <end position="64"/>
    </location>
</feature>
<reference evidence="10" key="2">
    <citation type="submission" date="2023-04" db="EMBL/GenBank/DDBJ databases">
        <authorList>
            <person name="Bruccoleri R.E."/>
            <person name="Oakeley E.J."/>
            <person name="Faust A.-M."/>
            <person name="Dessus-Babus S."/>
            <person name="Altorfer M."/>
            <person name="Burckhardt D."/>
            <person name="Oertli M."/>
            <person name="Naumann U."/>
            <person name="Petersen F."/>
            <person name="Wong J."/>
        </authorList>
    </citation>
    <scope>NUCLEOTIDE SEQUENCE</scope>
    <source>
        <strain evidence="10">GSM-AAB239-AS_SAM_17_03QT</strain>
        <tissue evidence="10">Leaf</tissue>
    </source>
</reference>
<feature type="active site" description="Nucleophile" evidence="7">
    <location>
        <position position="62"/>
    </location>
</feature>
<comment type="caution">
    <text evidence="10">The sequence shown here is derived from an EMBL/GenBank/DDBJ whole genome shotgun (WGS) entry which is preliminary data.</text>
</comment>
<keyword evidence="5 7" id="KW-0443">Lipid metabolism</keyword>
<keyword evidence="4 7" id="KW-0442">Lipid degradation</keyword>
<dbReference type="PROSITE" id="PS51635">
    <property type="entry name" value="PNPLA"/>
    <property type="match status" value="1"/>
</dbReference>
<sequence>MALTNGTSNSPKKLITILSIDGGGVRGIIPGTILAFLESKLQELDGVDARIADYFDVVAGTSTGGLVTAMLTAPGKDNRPMFAAKEINEFYLENCPKIFPQNGWSFFSALGGPKYDGKFLRSKVQQLLGDTKLHQTLTNIVVPTFDIKLLQPTIFSTLEAKSVPLMDALLSDVCISTSAAPTYLPGHYFETKDSEGITRSFNLVDGGVTANNPTLVAMTSVTKEIFLENQDFFPVKPMDYGKFLVVSLGTGSAKTEEKFSVQDSSKWGVLGWLYNNGATPLIDIFTQGSADMVDIHASVVFQALRSEKNYLRIQDDNLTGNTSSVDISTRKNLLDLVQIGKDLLKKPVSRVNLDTGMYEAVDGEGTNEEALTRFAKLLSEERKQRKI</sequence>
<dbReference type="Pfam" id="PF01734">
    <property type="entry name" value="Patatin"/>
    <property type="match status" value="1"/>
</dbReference>
<dbReference type="FunFam" id="3.40.1090.10:FF:000005">
    <property type="entry name" value="Patatin"/>
    <property type="match status" value="1"/>
</dbReference>
<accession>A0AAX6HZS9</accession>